<evidence type="ECO:0000313" key="1">
    <source>
        <dbReference type="EMBL" id="TFK93624.1"/>
    </source>
</evidence>
<name>A0A5C3PUW5_9APHY</name>
<evidence type="ECO:0000313" key="2">
    <source>
        <dbReference type="Proteomes" id="UP000308197"/>
    </source>
</evidence>
<keyword evidence="2" id="KW-1185">Reference proteome</keyword>
<dbReference type="Proteomes" id="UP000308197">
    <property type="component" value="Unassembled WGS sequence"/>
</dbReference>
<dbReference type="EMBL" id="ML210979">
    <property type="protein sequence ID" value="TFK93624.1"/>
    <property type="molecule type" value="Genomic_DNA"/>
</dbReference>
<dbReference type="InParanoid" id="A0A5C3PUW5"/>
<protein>
    <submittedName>
        <fullName evidence="1">Uncharacterized protein</fullName>
    </submittedName>
</protein>
<sequence>MGICAVCVSYGASSFSTLLAQSQLDYHRCEVSSFFPSPSHRLSPPKCARLLTAAFLLRQRASKVSASVRHPSSSSRSPFSPYFWQAACDDRR</sequence>
<gene>
    <name evidence="1" type="ORF">K466DRAFT_580813</name>
</gene>
<organism evidence="1 2">
    <name type="scientific">Polyporus arcularius HHB13444</name>
    <dbReference type="NCBI Taxonomy" id="1314778"/>
    <lineage>
        <taxon>Eukaryota</taxon>
        <taxon>Fungi</taxon>
        <taxon>Dikarya</taxon>
        <taxon>Basidiomycota</taxon>
        <taxon>Agaricomycotina</taxon>
        <taxon>Agaricomycetes</taxon>
        <taxon>Polyporales</taxon>
        <taxon>Polyporaceae</taxon>
        <taxon>Polyporus</taxon>
    </lineage>
</organism>
<accession>A0A5C3PUW5</accession>
<reference evidence="1 2" key="1">
    <citation type="journal article" date="2019" name="Nat. Ecol. Evol.">
        <title>Megaphylogeny resolves global patterns of mushroom evolution.</title>
        <authorList>
            <person name="Varga T."/>
            <person name="Krizsan K."/>
            <person name="Foldi C."/>
            <person name="Dima B."/>
            <person name="Sanchez-Garcia M."/>
            <person name="Sanchez-Ramirez S."/>
            <person name="Szollosi G.J."/>
            <person name="Szarkandi J.G."/>
            <person name="Papp V."/>
            <person name="Albert L."/>
            <person name="Andreopoulos W."/>
            <person name="Angelini C."/>
            <person name="Antonin V."/>
            <person name="Barry K.W."/>
            <person name="Bougher N.L."/>
            <person name="Buchanan P."/>
            <person name="Buyck B."/>
            <person name="Bense V."/>
            <person name="Catcheside P."/>
            <person name="Chovatia M."/>
            <person name="Cooper J."/>
            <person name="Damon W."/>
            <person name="Desjardin D."/>
            <person name="Finy P."/>
            <person name="Geml J."/>
            <person name="Haridas S."/>
            <person name="Hughes K."/>
            <person name="Justo A."/>
            <person name="Karasinski D."/>
            <person name="Kautmanova I."/>
            <person name="Kiss B."/>
            <person name="Kocsube S."/>
            <person name="Kotiranta H."/>
            <person name="LaButti K.M."/>
            <person name="Lechner B.E."/>
            <person name="Liimatainen K."/>
            <person name="Lipzen A."/>
            <person name="Lukacs Z."/>
            <person name="Mihaltcheva S."/>
            <person name="Morgado L.N."/>
            <person name="Niskanen T."/>
            <person name="Noordeloos M.E."/>
            <person name="Ohm R.A."/>
            <person name="Ortiz-Santana B."/>
            <person name="Ovrebo C."/>
            <person name="Racz N."/>
            <person name="Riley R."/>
            <person name="Savchenko A."/>
            <person name="Shiryaev A."/>
            <person name="Soop K."/>
            <person name="Spirin V."/>
            <person name="Szebenyi C."/>
            <person name="Tomsovsky M."/>
            <person name="Tulloss R.E."/>
            <person name="Uehling J."/>
            <person name="Grigoriev I.V."/>
            <person name="Vagvolgyi C."/>
            <person name="Papp T."/>
            <person name="Martin F.M."/>
            <person name="Miettinen O."/>
            <person name="Hibbett D.S."/>
            <person name="Nagy L.G."/>
        </authorList>
    </citation>
    <scope>NUCLEOTIDE SEQUENCE [LARGE SCALE GENOMIC DNA]</scope>
    <source>
        <strain evidence="1 2">HHB13444</strain>
    </source>
</reference>
<dbReference type="AlphaFoldDB" id="A0A5C3PUW5"/>
<proteinExistence type="predicted"/>